<dbReference type="Proteomes" id="UP000199423">
    <property type="component" value="Unassembled WGS sequence"/>
</dbReference>
<accession>A0A1I7NHD5</accession>
<dbReference type="Pfam" id="PF07726">
    <property type="entry name" value="AAA_3"/>
    <property type="match status" value="1"/>
</dbReference>
<evidence type="ECO:0000256" key="1">
    <source>
        <dbReference type="SAM" id="MobiDB-lite"/>
    </source>
</evidence>
<evidence type="ECO:0000259" key="2">
    <source>
        <dbReference type="SMART" id="SM00382"/>
    </source>
</evidence>
<dbReference type="SUPFAM" id="SSF52540">
    <property type="entry name" value="P-loop containing nucleoside triphosphate hydrolases"/>
    <property type="match status" value="1"/>
</dbReference>
<dbReference type="InterPro" id="IPR050764">
    <property type="entry name" value="CbbQ/NirQ/NorQ/GpvN"/>
</dbReference>
<dbReference type="InterPro" id="IPR003593">
    <property type="entry name" value="AAA+_ATPase"/>
</dbReference>
<dbReference type="Gene3D" id="1.10.8.80">
    <property type="entry name" value="Magnesium chelatase subunit I, C-Terminal domain"/>
    <property type="match status" value="1"/>
</dbReference>
<evidence type="ECO:0000313" key="4">
    <source>
        <dbReference type="Proteomes" id="UP000199423"/>
    </source>
</evidence>
<protein>
    <submittedName>
        <fullName evidence="3">MoxR-like ATPase</fullName>
    </submittedName>
</protein>
<organism evidence="3 4">
    <name type="scientific">Hyphomicrobium facile</name>
    <dbReference type="NCBI Taxonomy" id="51670"/>
    <lineage>
        <taxon>Bacteria</taxon>
        <taxon>Pseudomonadati</taxon>
        <taxon>Pseudomonadota</taxon>
        <taxon>Alphaproteobacteria</taxon>
        <taxon>Hyphomicrobiales</taxon>
        <taxon>Hyphomicrobiaceae</taxon>
        <taxon>Hyphomicrobium</taxon>
    </lineage>
</organism>
<dbReference type="PANTHER" id="PTHR42759">
    <property type="entry name" value="MOXR FAMILY PROTEIN"/>
    <property type="match status" value="1"/>
</dbReference>
<dbReference type="InterPro" id="IPR027417">
    <property type="entry name" value="P-loop_NTPase"/>
</dbReference>
<dbReference type="PRINTS" id="PR00300">
    <property type="entry name" value="CLPPROTEASEA"/>
</dbReference>
<dbReference type="CDD" id="cd00009">
    <property type="entry name" value="AAA"/>
    <property type="match status" value="1"/>
</dbReference>
<dbReference type="AlphaFoldDB" id="A0A1I7NHD5"/>
<dbReference type="PIRSF" id="PIRSF002849">
    <property type="entry name" value="AAA_ATPase_chaperone_MoxR_prd"/>
    <property type="match status" value="1"/>
</dbReference>
<dbReference type="EMBL" id="FPCH01000002">
    <property type="protein sequence ID" value="SFV34048.1"/>
    <property type="molecule type" value="Genomic_DNA"/>
</dbReference>
<sequence>MNGPTLDRRHADDSSEPPLDLQTWRSSALDFEREIAKAVVGQERAIRLLTIAVFARGHVLLEGDVGVGKTTLLRAVARALGGAYERIEGTIDLMPSDMIYYTFLNEEGKPRVEPGPALRHGRELSVFFFNEINRARPQVHSLLLRLMAERSITAFNKEHVFPHLLVFADRNRIEREETFELPAAARDRFLMEVAISTPTDENSRRELLFATRFHDVDTLIASLADGVVDNRRLNRLASVIQNTIVVSPALERYALDLWTAIREPASAGVQIANVDVTRLIAGGASPRGMSYLIRAARVSAWLSGRDMVVPEDIRDIFHPCMAHRIFLTPVYELRRDDIVRSLIADVFAKVPAP</sequence>
<dbReference type="OrthoDB" id="9808397at2"/>
<gene>
    <name evidence="3" type="ORF">SAMN04488557_2197</name>
</gene>
<dbReference type="GO" id="GO:0005524">
    <property type="term" value="F:ATP binding"/>
    <property type="evidence" value="ECO:0007669"/>
    <property type="project" value="InterPro"/>
</dbReference>
<feature type="compositionally biased region" description="Basic and acidic residues" evidence="1">
    <location>
        <begin position="1"/>
        <end position="13"/>
    </location>
</feature>
<dbReference type="InterPro" id="IPR011703">
    <property type="entry name" value="ATPase_AAA-3"/>
</dbReference>
<dbReference type="Gene3D" id="3.40.50.300">
    <property type="entry name" value="P-loop containing nucleotide triphosphate hydrolases"/>
    <property type="match status" value="1"/>
</dbReference>
<dbReference type="SMART" id="SM00382">
    <property type="entry name" value="AAA"/>
    <property type="match status" value="1"/>
</dbReference>
<keyword evidence="4" id="KW-1185">Reference proteome</keyword>
<feature type="domain" description="AAA+ ATPase" evidence="2">
    <location>
        <begin position="55"/>
        <end position="199"/>
    </location>
</feature>
<dbReference type="InterPro" id="IPR001270">
    <property type="entry name" value="ClpA/B"/>
</dbReference>
<dbReference type="RefSeq" id="WP_092867707.1">
    <property type="nucleotide sequence ID" value="NZ_FPCH01000002.1"/>
</dbReference>
<reference evidence="4" key="1">
    <citation type="submission" date="2016-10" db="EMBL/GenBank/DDBJ databases">
        <authorList>
            <person name="Varghese N."/>
            <person name="Submissions S."/>
        </authorList>
    </citation>
    <scope>NUCLEOTIDE SEQUENCE [LARGE SCALE GENOMIC DNA]</scope>
    <source>
        <strain evidence="4">DSM 1565</strain>
    </source>
</reference>
<evidence type="ECO:0000313" key="3">
    <source>
        <dbReference type="EMBL" id="SFV34048.1"/>
    </source>
</evidence>
<dbReference type="STRING" id="51670.SAMN04488557_2197"/>
<feature type="region of interest" description="Disordered" evidence="1">
    <location>
        <begin position="1"/>
        <end position="20"/>
    </location>
</feature>
<dbReference type="InterPro" id="IPR041628">
    <property type="entry name" value="ChlI/MoxR_AAA_lid"/>
</dbReference>
<dbReference type="GO" id="GO:0016887">
    <property type="term" value="F:ATP hydrolysis activity"/>
    <property type="evidence" value="ECO:0007669"/>
    <property type="project" value="InterPro"/>
</dbReference>
<dbReference type="Pfam" id="PF17863">
    <property type="entry name" value="AAA_lid_2"/>
    <property type="match status" value="1"/>
</dbReference>
<name>A0A1I7NHD5_9HYPH</name>
<dbReference type="PANTHER" id="PTHR42759:SF6">
    <property type="entry name" value="REGULATORY PROTEIN-RELATED"/>
    <property type="match status" value="1"/>
</dbReference>
<proteinExistence type="predicted"/>